<gene>
    <name evidence="2" type="ORF">C1SCF055_LOCUS6581</name>
</gene>
<dbReference type="Proteomes" id="UP001152797">
    <property type="component" value="Unassembled WGS sequence"/>
</dbReference>
<dbReference type="AlphaFoldDB" id="A0A9P1FLK9"/>
<comment type="caution">
    <text evidence="2">The sequence shown here is derived from an EMBL/GenBank/DDBJ whole genome shotgun (WGS) entry which is preliminary data.</text>
</comment>
<dbReference type="EMBL" id="CAMXCT020000419">
    <property type="protein sequence ID" value="CAL1131907.1"/>
    <property type="molecule type" value="Genomic_DNA"/>
</dbReference>
<reference evidence="3" key="2">
    <citation type="submission" date="2024-04" db="EMBL/GenBank/DDBJ databases">
        <authorList>
            <person name="Chen Y."/>
            <person name="Shah S."/>
            <person name="Dougan E. K."/>
            <person name="Thang M."/>
            <person name="Chan C."/>
        </authorList>
    </citation>
    <scope>NUCLEOTIDE SEQUENCE [LARGE SCALE GENOMIC DNA]</scope>
</reference>
<evidence type="ECO:0000313" key="4">
    <source>
        <dbReference type="EMBL" id="CAL4765844.1"/>
    </source>
</evidence>
<dbReference type="InterPro" id="IPR003409">
    <property type="entry name" value="MORN"/>
</dbReference>
<evidence type="ECO:0000313" key="5">
    <source>
        <dbReference type="Proteomes" id="UP001152797"/>
    </source>
</evidence>
<keyword evidence="4" id="KW-0966">Cell projection</keyword>
<sequence length="393" mass="44002">MGSKRCFRNGGDVYFGEVQELEDGSCLRHGFGHQIFTAKAAETGEEVIYGQYKGSWRADLQTSGIFGWSDGTVYEGFFVEGRPHGHGRMKWPEGSVYDGNWQRGELHGQGTYICGFKHVESHGIFWRNCLRDHNGQWVNKVKQREELRSQHLRINAYPASKFVIPVYRCSSREILDRALAASQEPPYLIPFLLATHSCSSGRAPPLDFVEGGDLGCKVDTTVHLGYAAQEKLRARDTDVLFQKAMAAALRTARPLTLIWGDDEPGPSGEAPPMDVWDLDNSQPVPDKWALTNFLSPLVLPADIFDLRHFQCAGLADFFLHRDANDAVPEVPDVEPAHPAMQPAPILYSLKVLLMSLKRVPNEFEDESIRRHLLGRFGLALPVHRIAAFVACDM</sequence>
<dbReference type="EMBL" id="CAMXCT030000419">
    <property type="protein sequence ID" value="CAL4765844.1"/>
    <property type="molecule type" value="Genomic_DNA"/>
</dbReference>
<dbReference type="Pfam" id="PF02493">
    <property type="entry name" value="MORN"/>
    <property type="match status" value="3"/>
</dbReference>
<keyword evidence="1" id="KW-0677">Repeat</keyword>
<evidence type="ECO:0000313" key="3">
    <source>
        <dbReference type="EMBL" id="CAL1131907.1"/>
    </source>
</evidence>
<evidence type="ECO:0000256" key="1">
    <source>
        <dbReference type="ARBA" id="ARBA00022737"/>
    </source>
</evidence>
<proteinExistence type="predicted"/>
<accession>A0A9P1FLK9</accession>
<dbReference type="PANTHER" id="PTHR23084">
    <property type="entry name" value="PHOSPHATIDYLINOSITOL-4-PHOSPHATE 5-KINASE RELATED"/>
    <property type="match status" value="1"/>
</dbReference>
<dbReference type="OrthoDB" id="406044at2759"/>
<dbReference type="SMART" id="SM00698">
    <property type="entry name" value="MORN"/>
    <property type="match status" value="2"/>
</dbReference>
<dbReference type="SUPFAM" id="SSF82185">
    <property type="entry name" value="Histone H3 K4-specific methyltransferase SET7/9 N-terminal domain"/>
    <property type="match status" value="1"/>
</dbReference>
<dbReference type="PANTHER" id="PTHR23084:SF263">
    <property type="entry name" value="MORN REPEAT-CONTAINING PROTEIN 1"/>
    <property type="match status" value="1"/>
</dbReference>
<keyword evidence="4" id="KW-0282">Flagellum</keyword>
<evidence type="ECO:0000313" key="2">
    <source>
        <dbReference type="EMBL" id="CAI3978532.1"/>
    </source>
</evidence>
<protein>
    <submittedName>
        <fullName evidence="4">Flagellar radial spoke protein 1</fullName>
    </submittedName>
</protein>
<reference evidence="2" key="1">
    <citation type="submission" date="2022-10" db="EMBL/GenBank/DDBJ databases">
        <authorList>
            <person name="Chen Y."/>
            <person name="Dougan E. K."/>
            <person name="Chan C."/>
            <person name="Rhodes N."/>
            <person name="Thang M."/>
        </authorList>
    </citation>
    <scope>NUCLEOTIDE SEQUENCE</scope>
</reference>
<keyword evidence="5" id="KW-1185">Reference proteome</keyword>
<organism evidence="2">
    <name type="scientific">Cladocopium goreaui</name>
    <dbReference type="NCBI Taxonomy" id="2562237"/>
    <lineage>
        <taxon>Eukaryota</taxon>
        <taxon>Sar</taxon>
        <taxon>Alveolata</taxon>
        <taxon>Dinophyceae</taxon>
        <taxon>Suessiales</taxon>
        <taxon>Symbiodiniaceae</taxon>
        <taxon>Cladocopium</taxon>
    </lineage>
</organism>
<dbReference type="Gene3D" id="2.20.110.10">
    <property type="entry name" value="Histone H3 K4-specific methyltransferase SET7/9 N-terminal domain"/>
    <property type="match status" value="1"/>
</dbReference>
<dbReference type="EMBL" id="CAMXCT010000419">
    <property type="protein sequence ID" value="CAI3978532.1"/>
    <property type="molecule type" value="Genomic_DNA"/>
</dbReference>
<keyword evidence="4" id="KW-0969">Cilium</keyword>
<name>A0A9P1FLK9_9DINO</name>